<name>A0A2V5LA53_9MICC</name>
<comment type="caution">
    <text evidence="3">The sequence shown here is derived from an EMBL/GenBank/DDBJ whole genome shotgun (WGS) entry which is preliminary data.</text>
</comment>
<evidence type="ECO:0000256" key="1">
    <source>
        <dbReference type="SAM" id="MobiDB-lite"/>
    </source>
</evidence>
<dbReference type="AlphaFoldDB" id="A0A2V5LA53"/>
<dbReference type="Proteomes" id="UP000247832">
    <property type="component" value="Unassembled WGS sequence"/>
</dbReference>
<keyword evidence="2" id="KW-0472">Membrane</keyword>
<evidence type="ECO:0000313" key="3">
    <source>
        <dbReference type="EMBL" id="PYI68359.1"/>
    </source>
</evidence>
<accession>A0A2V5LA53</accession>
<organism evidence="3 4">
    <name type="scientific">Arthrobacter livingstonensis</name>
    <dbReference type="NCBI Taxonomy" id="670078"/>
    <lineage>
        <taxon>Bacteria</taxon>
        <taxon>Bacillati</taxon>
        <taxon>Actinomycetota</taxon>
        <taxon>Actinomycetes</taxon>
        <taxon>Micrococcales</taxon>
        <taxon>Micrococcaceae</taxon>
        <taxon>Arthrobacter</taxon>
    </lineage>
</organism>
<dbReference type="EMBL" id="QJVD01000005">
    <property type="protein sequence ID" value="PYI68359.1"/>
    <property type="molecule type" value="Genomic_DNA"/>
</dbReference>
<evidence type="ECO:0000256" key="2">
    <source>
        <dbReference type="SAM" id="Phobius"/>
    </source>
</evidence>
<feature type="transmembrane region" description="Helical" evidence="2">
    <location>
        <begin position="186"/>
        <end position="207"/>
    </location>
</feature>
<dbReference type="RefSeq" id="WP_110500102.1">
    <property type="nucleotide sequence ID" value="NZ_QJVD01000005.1"/>
</dbReference>
<keyword evidence="4" id="KW-1185">Reference proteome</keyword>
<feature type="transmembrane region" description="Helical" evidence="2">
    <location>
        <begin position="15"/>
        <end position="35"/>
    </location>
</feature>
<evidence type="ECO:0000313" key="4">
    <source>
        <dbReference type="Proteomes" id="UP000247832"/>
    </source>
</evidence>
<keyword evidence="2" id="KW-0812">Transmembrane</keyword>
<gene>
    <name evidence="3" type="ORF">CVV68_05970</name>
</gene>
<dbReference type="OrthoDB" id="3379489at2"/>
<feature type="region of interest" description="Disordered" evidence="1">
    <location>
        <begin position="218"/>
        <end position="280"/>
    </location>
</feature>
<keyword evidence="2" id="KW-1133">Transmembrane helix</keyword>
<protein>
    <submittedName>
        <fullName evidence="3">Chain-length determining protein</fullName>
    </submittedName>
</protein>
<sequence length="280" mass="29953">MSPLAVLKTLWSHKIITLPVVILTLLASVYVFQFAPRSYDSTMTYALINPSIPSQDQILQDPKLGKLNSNNPYLRSSDPSLIVQVVITRLNDPVMGQKLVAEGLSPKYTVTRSVSGQSSFLIDIVGTAATPAGSVATARALGKELETNLYELQKVNGASDQYTYTSLVVVSPDQAVEQFSSRLRSLVVVFLGGAVLMFGAVSAARAFERGRDKKRELAAKPLSAVGPGGDPARHPGSSADQTGPIDISSAMRTNGHKLKNSGEEQLARVGSRRGSRELAD</sequence>
<reference evidence="3 4" key="1">
    <citation type="submission" date="2018-05" db="EMBL/GenBank/DDBJ databases">
        <title>Genetic diversity of glacier-inhabiting Cryobacterium bacteria in China and description of Cryobacterium mengkeensis sp. nov. and Arthrobacter glacialis sp. nov.</title>
        <authorList>
            <person name="Liu Q."/>
            <person name="Xin Y.-H."/>
        </authorList>
    </citation>
    <scope>NUCLEOTIDE SEQUENCE [LARGE SCALE GENOMIC DNA]</scope>
    <source>
        <strain evidence="3 4">LI2</strain>
    </source>
</reference>
<proteinExistence type="predicted"/>